<comment type="caution">
    <text evidence="2">The sequence shown here is derived from an EMBL/GenBank/DDBJ whole genome shotgun (WGS) entry which is preliminary data.</text>
</comment>
<feature type="region of interest" description="Disordered" evidence="1">
    <location>
        <begin position="94"/>
        <end position="129"/>
    </location>
</feature>
<organism evidence="2 3">
    <name type="scientific">Eumeta variegata</name>
    <name type="common">Bagworm moth</name>
    <name type="synonym">Eumeta japonica</name>
    <dbReference type="NCBI Taxonomy" id="151549"/>
    <lineage>
        <taxon>Eukaryota</taxon>
        <taxon>Metazoa</taxon>
        <taxon>Ecdysozoa</taxon>
        <taxon>Arthropoda</taxon>
        <taxon>Hexapoda</taxon>
        <taxon>Insecta</taxon>
        <taxon>Pterygota</taxon>
        <taxon>Neoptera</taxon>
        <taxon>Endopterygota</taxon>
        <taxon>Lepidoptera</taxon>
        <taxon>Glossata</taxon>
        <taxon>Ditrysia</taxon>
        <taxon>Tineoidea</taxon>
        <taxon>Psychidae</taxon>
        <taxon>Oiketicinae</taxon>
        <taxon>Eumeta</taxon>
    </lineage>
</organism>
<dbReference type="Proteomes" id="UP000299102">
    <property type="component" value="Unassembled WGS sequence"/>
</dbReference>
<evidence type="ECO:0000313" key="3">
    <source>
        <dbReference type="Proteomes" id="UP000299102"/>
    </source>
</evidence>
<feature type="compositionally biased region" description="Basic and acidic residues" evidence="1">
    <location>
        <begin position="1"/>
        <end position="11"/>
    </location>
</feature>
<name>A0A4C1TLH0_EUMVA</name>
<sequence>MSSIDMRHRTESNSTPQTERITETVIPKGQNRIVPPSQSVYEQRLSMRAEELQSDPALRLNPNFQERYQANEYGAAAARDMRWHAENISFAGRGKERGGRAAGGRYRAEGGRAARPLNERTDHILADSA</sequence>
<reference evidence="2 3" key="1">
    <citation type="journal article" date="2019" name="Commun. Biol.">
        <title>The bagworm genome reveals a unique fibroin gene that provides high tensile strength.</title>
        <authorList>
            <person name="Kono N."/>
            <person name="Nakamura H."/>
            <person name="Ohtoshi R."/>
            <person name="Tomita M."/>
            <person name="Numata K."/>
            <person name="Arakawa K."/>
        </authorList>
    </citation>
    <scope>NUCLEOTIDE SEQUENCE [LARGE SCALE GENOMIC DNA]</scope>
</reference>
<keyword evidence="3" id="KW-1185">Reference proteome</keyword>
<feature type="region of interest" description="Disordered" evidence="1">
    <location>
        <begin position="1"/>
        <end position="33"/>
    </location>
</feature>
<feature type="compositionally biased region" description="Basic and acidic residues" evidence="1">
    <location>
        <begin position="106"/>
        <end position="129"/>
    </location>
</feature>
<proteinExistence type="predicted"/>
<protein>
    <submittedName>
        <fullName evidence="2">Uncharacterized protein</fullName>
    </submittedName>
</protein>
<gene>
    <name evidence="2" type="ORF">EVAR_7734_1</name>
</gene>
<evidence type="ECO:0000256" key="1">
    <source>
        <dbReference type="SAM" id="MobiDB-lite"/>
    </source>
</evidence>
<accession>A0A4C1TLH0</accession>
<evidence type="ECO:0000313" key="2">
    <source>
        <dbReference type="EMBL" id="GBP14450.1"/>
    </source>
</evidence>
<dbReference type="EMBL" id="BGZK01000064">
    <property type="protein sequence ID" value="GBP14450.1"/>
    <property type="molecule type" value="Genomic_DNA"/>
</dbReference>
<dbReference type="AlphaFoldDB" id="A0A4C1TLH0"/>